<protein>
    <submittedName>
        <fullName evidence="1">Uncharacterized protein</fullName>
    </submittedName>
</protein>
<sequence>MVRFQKQMSTIGSKIGVLDRKGSSIFREQIMLNQKWKQKLNHPMRRRPSQRIFSLNTIQLQGQRTCASKIRR</sequence>
<comment type="caution">
    <text evidence="1">The sequence shown here is derived from an EMBL/GenBank/DDBJ whole genome shotgun (WGS) entry which is preliminary data.</text>
</comment>
<accession>A0AA88SPW8</accession>
<name>A0AA88SPW8_9ASTE</name>
<evidence type="ECO:0000313" key="2">
    <source>
        <dbReference type="Proteomes" id="UP001188597"/>
    </source>
</evidence>
<evidence type="ECO:0000313" key="1">
    <source>
        <dbReference type="EMBL" id="KAK2996355.1"/>
    </source>
</evidence>
<proteinExistence type="predicted"/>
<dbReference type="EMBL" id="JAVXUP010005198">
    <property type="protein sequence ID" value="KAK2996355.1"/>
    <property type="molecule type" value="Genomic_DNA"/>
</dbReference>
<reference evidence="1" key="1">
    <citation type="submission" date="2022-12" db="EMBL/GenBank/DDBJ databases">
        <title>Draft genome assemblies for two species of Escallonia (Escalloniales).</title>
        <authorList>
            <person name="Chanderbali A."/>
            <person name="Dervinis C."/>
            <person name="Anghel I."/>
            <person name="Soltis D."/>
            <person name="Soltis P."/>
            <person name="Zapata F."/>
        </authorList>
    </citation>
    <scope>NUCLEOTIDE SEQUENCE</scope>
    <source>
        <strain evidence="1">UCBG64.0493</strain>
        <tissue evidence="1">Leaf</tissue>
    </source>
</reference>
<keyword evidence="2" id="KW-1185">Reference proteome</keyword>
<dbReference type="Proteomes" id="UP001188597">
    <property type="component" value="Unassembled WGS sequence"/>
</dbReference>
<gene>
    <name evidence="1" type="ORF">RJ639_026670</name>
</gene>
<organism evidence="1 2">
    <name type="scientific">Escallonia herrerae</name>
    <dbReference type="NCBI Taxonomy" id="1293975"/>
    <lineage>
        <taxon>Eukaryota</taxon>
        <taxon>Viridiplantae</taxon>
        <taxon>Streptophyta</taxon>
        <taxon>Embryophyta</taxon>
        <taxon>Tracheophyta</taxon>
        <taxon>Spermatophyta</taxon>
        <taxon>Magnoliopsida</taxon>
        <taxon>eudicotyledons</taxon>
        <taxon>Gunneridae</taxon>
        <taxon>Pentapetalae</taxon>
        <taxon>asterids</taxon>
        <taxon>campanulids</taxon>
        <taxon>Escalloniales</taxon>
        <taxon>Escalloniaceae</taxon>
        <taxon>Escallonia</taxon>
    </lineage>
</organism>
<dbReference type="AlphaFoldDB" id="A0AA88SPW8"/>